<evidence type="ECO:0000313" key="1">
    <source>
        <dbReference type="EMBL" id="BAC19457.1"/>
    </source>
</evidence>
<dbReference type="KEGG" id="cef:CE2647"/>
<dbReference type="Gene3D" id="3.30.530.20">
    <property type="match status" value="1"/>
</dbReference>
<evidence type="ECO:0000313" key="2">
    <source>
        <dbReference type="Proteomes" id="UP000001409"/>
    </source>
</evidence>
<dbReference type="InterPro" id="IPR023393">
    <property type="entry name" value="START-like_dom_sf"/>
</dbReference>
<name>Q8FM60_COREF</name>
<evidence type="ECO:0008006" key="3">
    <source>
        <dbReference type="Google" id="ProtNLM"/>
    </source>
</evidence>
<dbReference type="EMBL" id="BA000035">
    <property type="protein sequence ID" value="BAC19457.1"/>
    <property type="molecule type" value="Genomic_DNA"/>
</dbReference>
<sequence>MNNSTADLYPTWGERRILRFMLTSDSAHISVLVNARPHDVYEIARDVKRLSQWAAGLATGKVDVMNDDLVVLHAPMGPARTEFVPRNELGILDHTVTLSDGICAYNPLRVTPHPYGAEVTFTVLRLDSTDAEFERDCQLVREDLRRLALLVEAIAGQSQLFLARDERADDWF</sequence>
<dbReference type="HOGENOM" id="CLU_132537_0_0_11"/>
<dbReference type="STRING" id="196164.gene:10743094"/>
<protein>
    <recommendedName>
        <fullName evidence="3">Polyketide cyclase</fullName>
    </recommendedName>
</protein>
<keyword evidence="2" id="KW-1185">Reference proteome</keyword>
<proteinExistence type="predicted"/>
<dbReference type="Proteomes" id="UP000001409">
    <property type="component" value="Chromosome"/>
</dbReference>
<dbReference type="eggNOG" id="COG5637">
    <property type="taxonomic scope" value="Bacteria"/>
</dbReference>
<dbReference type="AlphaFoldDB" id="Q8FM60"/>
<accession>Q8FM60</accession>
<dbReference type="SUPFAM" id="SSF55961">
    <property type="entry name" value="Bet v1-like"/>
    <property type="match status" value="1"/>
</dbReference>
<organism evidence="1 2">
    <name type="scientific">Corynebacterium efficiens (strain DSM 44549 / YS-314 / AJ 12310 / JCM 11189 / NBRC 100395)</name>
    <dbReference type="NCBI Taxonomy" id="196164"/>
    <lineage>
        <taxon>Bacteria</taxon>
        <taxon>Bacillati</taxon>
        <taxon>Actinomycetota</taxon>
        <taxon>Actinomycetes</taxon>
        <taxon>Mycobacteriales</taxon>
        <taxon>Corynebacteriaceae</taxon>
        <taxon>Corynebacterium</taxon>
    </lineage>
</organism>
<reference evidence="1 2" key="1">
    <citation type="journal article" date="2003" name="Genome Res.">
        <title>Comparative complete genome sequence analysis of the amino acid replacements responsible for the thermostability of Corynebacterium efficiens.</title>
        <authorList>
            <person name="Nishio Y."/>
            <person name="Nakamura Y."/>
            <person name="Kawarabayasi Y."/>
            <person name="Usuda Y."/>
            <person name="Kimura E."/>
            <person name="Sugimoto S."/>
            <person name="Matsui K."/>
            <person name="Yamagishi A."/>
            <person name="Kikuchi H."/>
            <person name="Ikeo K."/>
            <person name="Gojobori T."/>
        </authorList>
    </citation>
    <scope>NUCLEOTIDE SEQUENCE [LARGE SCALE GENOMIC DNA]</scope>
    <source>
        <strain evidence="2">DSM 44549 / YS-314 / AJ 12310 / JCM 11189 / NBRC 100395</strain>
    </source>
</reference>